<accession>A0ABR2SXU9</accession>
<evidence type="ECO:0000313" key="1">
    <source>
        <dbReference type="EMBL" id="KAK9030072.1"/>
    </source>
</evidence>
<name>A0ABR2SXU9_9ROSI</name>
<reference evidence="1 2" key="1">
    <citation type="journal article" date="2024" name="G3 (Bethesda)">
        <title>Genome assembly of Hibiscus sabdariffa L. provides insights into metabolisms of medicinal natural products.</title>
        <authorList>
            <person name="Kim T."/>
        </authorList>
    </citation>
    <scope>NUCLEOTIDE SEQUENCE [LARGE SCALE GENOMIC DNA]</scope>
    <source>
        <strain evidence="1">TK-2024</strain>
        <tissue evidence="1">Old leaves</tissue>
    </source>
</reference>
<evidence type="ECO:0008006" key="3">
    <source>
        <dbReference type="Google" id="ProtNLM"/>
    </source>
</evidence>
<proteinExistence type="predicted"/>
<keyword evidence="2" id="KW-1185">Reference proteome</keyword>
<dbReference type="Proteomes" id="UP001396334">
    <property type="component" value="Unassembled WGS sequence"/>
</dbReference>
<gene>
    <name evidence="1" type="ORF">V6N11_031506</name>
</gene>
<comment type="caution">
    <text evidence="1">The sequence shown here is derived from an EMBL/GenBank/DDBJ whole genome shotgun (WGS) entry which is preliminary data.</text>
</comment>
<protein>
    <recommendedName>
        <fullName evidence="3">RNase H type-1 domain-containing protein</fullName>
    </recommendedName>
</protein>
<evidence type="ECO:0000313" key="2">
    <source>
        <dbReference type="Proteomes" id="UP001396334"/>
    </source>
</evidence>
<organism evidence="1 2">
    <name type="scientific">Hibiscus sabdariffa</name>
    <name type="common">roselle</name>
    <dbReference type="NCBI Taxonomy" id="183260"/>
    <lineage>
        <taxon>Eukaryota</taxon>
        <taxon>Viridiplantae</taxon>
        <taxon>Streptophyta</taxon>
        <taxon>Embryophyta</taxon>
        <taxon>Tracheophyta</taxon>
        <taxon>Spermatophyta</taxon>
        <taxon>Magnoliopsida</taxon>
        <taxon>eudicotyledons</taxon>
        <taxon>Gunneridae</taxon>
        <taxon>Pentapetalae</taxon>
        <taxon>rosids</taxon>
        <taxon>malvids</taxon>
        <taxon>Malvales</taxon>
        <taxon>Malvaceae</taxon>
        <taxon>Malvoideae</taxon>
        <taxon>Hibiscus</taxon>
    </lineage>
</organism>
<sequence length="85" mass="9300">MLGCHWRIEVELDSLDAIQLANGSEVKSGAINDEVPWERSWPFDQVVSSPSGSSGSLIVERFIAVRSRLHQDVSLALVQGQNSPP</sequence>
<dbReference type="EMBL" id="JBBPBN010000010">
    <property type="protein sequence ID" value="KAK9030072.1"/>
    <property type="molecule type" value="Genomic_DNA"/>
</dbReference>